<dbReference type="RefSeq" id="WP_163173029.1">
    <property type="nucleotide sequence ID" value="NZ_JAAIWK010000001.1"/>
</dbReference>
<reference evidence="1 2" key="2">
    <citation type="submission" date="2020-03" db="EMBL/GenBank/DDBJ databases">
        <title>Bacillus aquiflavi sp. nov., isolated from yellow water of strong flavor Chinese baijiu in Yibin region of China.</title>
        <authorList>
            <person name="Xie J."/>
        </authorList>
    </citation>
    <scope>NUCLEOTIDE SEQUENCE [LARGE SCALE GENOMIC DNA]</scope>
    <source>
        <strain evidence="1 2">Gsoil 114</strain>
    </source>
</reference>
<sequence length="176" mass="20994">MSNYSSVDKVMVNLRRNTKWDLEFIESYRAFISKNYDLENIFAIFSYHPLLSERAANEKDWNSFKNYIASDFKNLKYPPCHLYVYHDEVHAIWFIPHELLISELGEEDKKLIEENMLSQLGELKLCDLKELNLSEGERDISEELYLEEYYRKNQFLKILLSKEMDNSIIDSAKENS</sequence>
<gene>
    <name evidence="1" type="ORF">G4D61_01130</name>
</gene>
<proteinExistence type="predicted"/>
<keyword evidence="2" id="KW-1185">Reference proteome</keyword>
<name>A0A6M0P1R2_9BACI</name>
<dbReference type="EMBL" id="JAAIWK010000001">
    <property type="protein sequence ID" value="NEY18572.1"/>
    <property type="molecule type" value="Genomic_DNA"/>
</dbReference>
<reference evidence="1 2" key="1">
    <citation type="submission" date="2020-02" db="EMBL/GenBank/DDBJ databases">
        <authorList>
            <person name="Feng H."/>
        </authorList>
    </citation>
    <scope>NUCLEOTIDE SEQUENCE [LARGE SCALE GENOMIC DNA]</scope>
    <source>
        <strain evidence="1 2">Gsoil 114</strain>
    </source>
</reference>
<comment type="caution">
    <text evidence="1">The sequence shown here is derived from an EMBL/GenBank/DDBJ whole genome shotgun (WGS) entry which is preliminary data.</text>
</comment>
<evidence type="ECO:0000313" key="1">
    <source>
        <dbReference type="EMBL" id="NEY18572.1"/>
    </source>
</evidence>
<dbReference type="Proteomes" id="UP000476934">
    <property type="component" value="Unassembled WGS sequence"/>
</dbReference>
<evidence type="ECO:0000313" key="2">
    <source>
        <dbReference type="Proteomes" id="UP000476934"/>
    </source>
</evidence>
<accession>A0A6M0P1R2</accession>
<protein>
    <submittedName>
        <fullName evidence="1">Uncharacterized protein</fullName>
    </submittedName>
</protein>
<dbReference type="AlphaFoldDB" id="A0A6M0P1R2"/>
<organism evidence="1 2">
    <name type="scientific">Heyndrickxia ginsengihumi</name>
    <dbReference type="NCBI Taxonomy" id="363870"/>
    <lineage>
        <taxon>Bacteria</taxon>
        <taxon>Bacillati</taxon>
        <taxon>Bacillota</taxon>
        <taxon>Bacilli</taxon>
        <taxon>Bacillales</taxon>
        <taxon>Bacillaceae</taxon>
        <taxon>Heyndrickxia</taxon>
    </lineage>
</organism>